<dbReference type="Pfam" id="PF00175">
    <property type="entry name" value="NAD_binding_1"/>
    <property type="match status" value="1"/>
</dbReference>
<dbReference type="GO" id="GO:0010181">
    <property type="term" value="F:FMN binding"/>
    <property type="evidence" value="ECO:0007669"/>
    <property type="project" value="InterPro"/>
</dbReference>
<evidence type="ECO:0000256" key="2">
    <source>
        <dbReference type="ARBA" id="ARBA00001974"/>
    </source>
</evidence>
<dbReference type="InterPro" id="IPR039261">
    <property type="entry name" value="FNR_nucleotide-bd"/>
</dbReference>
<dbReference type="InterPro" id="IPR008254">
    <property type="entry name" value="Flavodoxin/NO_synth"/>
</dbReference>
<organism evidence="14 15">
    <name type="scientific">Cognatishimia activa</name>
    <dbReference type="NCBI Taxonomy" id="1715691"/>
    <lineage>
        <taxon>Bacteria</taxon>
        <taxon>Pseudomonadati</taxon>
        <taxon>Pseudomonadota</taxon>
        <taxon>Alphaproteobacteria</taxon>
        <taxon>Rhodobacterales</taxon>
        <taxon>Paracoccaceae</taxon>
        <taxon>Cognatishimia</taxon>
    </lineage>
</organism>
<evidence type="ECO:0000256" key="10">
    <source>
        <dbReference type="ARBA" id="ARBA00023192"/>
    </source>
</evidence>
<dbReference type="InterPro" id="IPR001433">
    <property type="entry name" value="OxRdtase_FAD/NAD-bd"/>
</dbReference>
<dbReference type="SUPFAM" id="SSF63380">
    <property type="entry name" value="Riboflavin synthase domain-like"/>
    <property type="match status" value="1"/>
</dbReference>
<dbReference type="InterPro" id="IPR029039">
    <property type="entry name" value="Flavoprotein-like_sf"/>
</dbReference>
<dbReference type="InterPro" id="IPR001709">
    <property type="entry name" value="Flavoprot_Pyr_Nucl_cyt_Rdtase"/>
</dbReference>
<keyword evidence="8" id="KW-0249">Electron transport</keyword>
<evidence type="ECO:0000256" key="7">
    <source>
        <dbReference type="ARBA" id="ARBA00022857"/>
    </source>
</evidence>
<evidence type="ECO:0000313" key="14">
    <source>
        <dbReference type="EMBL" id="CUK26752.1"/>
    </source>
</evidence>
<evidence type="ECO:0000256" key="3">
    <source>
        <dbReference type="ARBA" id="ARBA00012604"/>
    </source>
</evidence>
<dbReference type="PROSITE" id="PS51384">
    <property type="entry name" value="FAD_FR"/>
    <property type="match status" value="1"/>
</dbReference>
<dbReference type="InterPro" id="IPR023173">
    <property type="entry name" value="NADPH_Cyt_P450_Rdtase_alpha"/>
</dbReference>
<evidence type="ECO:0000256" key="6">
    <source>
        <dbReference type="ARBA" id="ARBA00022827"/>
    </source>
</evidence>
<evidence type="ECO:0000256" key="1">
    <source>
        <dbReference type="ARBA" id="ARBA00001917"/>
    </source>
</evidence>
<accession>A0A0N7MBZ1</accession>
<keyword evidence="9 14" id="KW-0560">Oxidoreductase</keyword>
<sequence length="586" mass="62815">MTAQDPNLIKNLAVAIGQTQSQAPSAFIGEDAPFNDAQRQWLNGLLSGLHAVANAADAGAEAEVGTALTVLYGSQSGNAEALSKDLRKFAKTQGFEAEVSALDDKTPADLAEANHVLILAATFGEGEPTDNAAKFYAALMDEAAMPLPETLNFSVCGLGDSSYAEFNKAARDIDRRLGELGATRASDPIFCDVDFDDDYAQWRDGAFASEAFQAAAGASAAPEPVTAAGPAFDKNHPFMSSLMVSERLSGADSAKCVNHIELSLAGGGLDLDYAVGDALGVWPMNCNHEVAAILAATGFTGKEAVELKAGPASLKSALMSRLDLTTVTPKTLEAWGLESVADDAQIIDLLKGESLEGLSPQSLVDGLRPLQPRLYSISSSPKAHPGEVHLTVGEVRYNLHDSDRKGVASTYLGERLAEGGMVGVYVQKSAHFHIPDDDNVPLIMIGPGTGIAPFRAFLEEREARGAEGKNWLFFGDQHEACDYLYRDQIEAWCESEVLNKASLAWSRDTSEKVYVQTLLKKDGKEIYDWLEEGAAIYICGDASRMASDVDKALREVIQEHGGKSAEEADAYMDMLSSSHRYQRDVY</sequence>
<dbReference type="GO" id="GO:0019344">
    <property type="term" value="P:cysteine biosynthetic process"/>
    <property type="evidence" value="ECO:0007669"/>
    <property type="project" value="UniProtKB-KW"/>
</dbReference>
<keyword evidence="4" id="KW-0285">Flavoprotein</keyword>
<dbReference type="STRING" id="1715691.TA5113_01398"/>
<keyword evidence="8" id="KW-0813">Transport</keyword>
<evidence type="ECO:0000256" key="5">
    <source>
        <dbReference type="ARBA" id="ARBA00022643"/>
    </source>
</evidence>
<evidence type="ECO:0000256" key="11">
    <source>
        <dbReference type="ARBA" id="ARBA00052219"/>
    </source>
</evidence>
<evidence type="ECO:0000259" key="12">
    <source>
        <dbReference type="PROSITE" id="PS50902"/>
    </source>
</evidence>
<dbReference type="AlphaFoldDB" id="A0A0N7MBZ1"/>
<evidence type="ECO:0000256" key="8">
    <source>
        <dbReference type="ARBA" id="ARBA00022982"/>
    </source>
</evidence>
<evidence type="ECO:0000313" key="15">
    <source>
        <dbReference type="Proteomes" id="UP000051184"/>
    </source>
</evidence>
<dbReference type="Gene3D" id="3.40.50.80">
    <property type="entry name" value="Nucleotide-binding domain of ferredoxin-NADP reductase (FNR) module"/>
    <property type="match status" value="1"/>
</dbReference>
<keyword evidence="6" id="KW-0274">FAD</keyword>
<dbReference type="FunFam" id="3.40.50.80:FF:000001">
    <property type="entry name" value="NADPH--cytochrome P450 reductase 1"/>
    <property type="match status" value="1"/>
</dbReference>
<keyword evidence="7" id="KW-0521">NADP</keyword>
<dbReference type="PRINTS" id="PR00369">
    <property type="entry name" value="FLAVODOXIN"/>
</dbReference>
<keyword evidence="10" id="KW-0198">Cysteine biosynthesis</keyword>
<dbReference type="OrthoDB" id="9816402at2"/>
<dbReference type="InterPro" id="IPR017938">
    <property type="entry name" value="Riboflavin_synthase-like_b-brl"/>
</dbReference>
<keyword evidence="5" id="KW-0288">FMN</keyword>
<dbReference type="PROSITE" id="PS50902">
    <property type="entry name" value="FLAVODOXIN_LIKE"/>
    <property type="match status" value="1"/>
</dbReference>
<proteinExistence type="predicted"/>
<dbReference type="Pfam" id="PF00258">
    <property type="entry name" value="Flavodoxin_1"/>
    <property type="match status" value="1"/>
</dbReference>
<dbReference type="InterPro" id="IPR001094">
    <property type="entry name" value="Flavdoxin-like"/>
</dbReference>
<comment type="cofactor">
    <cofactor evidence="1">
        <name>FMN</name>
        <dbReference type="ChEBI" id="CHEBI:58210"/>
    </cofactor>
</comment>
<evidence type="ECO:0000259" key="13">
    <source>
        <dbReference type="PROSITE" id="PS51384"/>
    </source>
</evidence>
<evidence type="ECO:0000256" key="9">
    <source>
        <dbReference type="ARBA" id="ARBA00023002"/>
    </source>
</evidence>
<dbReference type="Pfam" id="PF00667">
    <property type="entry name" value="FAD_binding_1"/>
    <property type="match status" value="2"/>
</dbReference>
<dbReference type="EC" id="1.8.1.2" evidence="3"/>
<dbReference type="Gene3D" id="1.20.990.10">
    <property type="entry name" value="NADPH-cytochrome p450 Reductase, Chain A, domain 3"/>
    <property type="match status" value="1"/>
</dbReference>
<keyword evidence="10" id="KW-0028">Amino-acid biosynthesis</keyword>
<dbReference type="GO" id="GO:0004783">
    <property type="term" value="F:sulfite reductase (NADPH) activity"/>
    <property type="evidence" value="ECO:0007669"/>
    <property type="project" value="UniProtKB-EC"/>
</dbReference>
<keyword evidence="15" id="KW-1185">Reference proteome</keyword>
<reference evidence="15" key="1">
    <citation type="submission" date="2015-09" db="EMBL/GenBank/DDBJ databases">
        <authorList>
            <person name="Rodrigo-Torres Lidia"/>
            <person name="Arahal R.David."/>
        </authorList>
    </citation>
    <scope>NUCLEOTIDE SEQUENCE [LARGE SCALE GENOMIC DNA]</scope>
    <source>
        <strain evidence="15">CECT 5114</strain>
    </source>
</reference>
<dbReference type="InterPro" id="IPR017927">
    <property type="entry name" value="FAD-bd_FR_type"/>
</dbReference>
<dbReference type="GO" id="GO:0005829">
    <property type="term" value="C:cytosol"/>
    <property type="evidence" value="ECO:0007669"/>
    <property type="project" value="TreeGrafter"/>
</dbReference>
<dbReference type="Gene3D" id="2.40.30.10">
    <property type="entry name" value="Translation factors"/>
    <property type="match status" value="1"/>
</dbReference>
<feature type="domain" description="FAD-binding FR-type" evidence="13">
    <location>
        <begin position="235"/>
        <end position="435"/>
    </location>
</feature>
<dbReference type="Gene3D" id="3.40.50.360">
    <property type="match status" value="1"/>
</dbReference>
<dbReference type="SUPFAM" id="SSF52343">
    <property type="entry name" value="Ferredoxin reductase-like, C-terminal NADP-linked domain"/>
    <property type="match status" value="1"/>
</dbReference>
<dbReference type="Proteomes" id="UP000051184">
    <property type="component" value="Unassembled WGS sequence"/>
</dbReference>
<name>A0A0N7MBZ1_9RHOB</name>
<gene>
    <name evidence="14" type="primary">cysJ_3</name>
    <name evidence="14" type="ORF">TA5114_02569</name>
</gene>
<dbReference type="RefSeq" id="WP_058315605.1">
    <property type="nucleotide sequence ID" value="NZ_CYTO01000009.1"/>
</dbReference>
<dbReference type="SUPFAM" id="SSF52218">
    <property type="entry name" value="Flavoproteins"/>
    <property type="match status" value="1"/>
</dbReference>
<dbReference type="PANTHER" id="PTHR19384">
    <property type="entry name" value="NITRIC OXIDE SYNTHASE-RELATED"/>
    <property type="match status" value="1"/>
</dbReference>
<dbReference type="GO" id="GO:0050660">
    <property type="term" value="F:flavin adenine dinucleotide binding"/>
    <property type="evidence" value="ECO:0007669"/>
    <property type="project" value="TreeGrafter"/>
</dbReference>
<evidence type="ECO:0000256" key="4">
    <source>
        <dbReference type="ARBA" id="ARBA00022630"/>
    </source>
</evidence>
<protein>
    <recommendedName>
        <fullName evidence="3">assimilatory sulfite reductase (NADPH)</fullName>
        <ecNumber evidence="3">1.8.1.2</ecNumber>
    </recommendedName>
</protein>
<feature type="domain" description="Flavodoxin-like" evidence="12">
    <location>
        <begin position="68"/>
        <end position="207"/>
    </location>
</feature>
<comment type="catalytic activity">
    <reaction evidence="11">
        <text>hydrogen sulfide + 3 NADP(+) + 3 H2O = sulfite + 3 NADPH + 4 H(+)</text>
        <dbReference type="Rhea" id="RHEA:13801"/>
        <dbReference type="ChEBI" id="CHEBI:15377"/>
        <dbReference type="ChEBI" id="CHEBI:15378"/>
        <dbReference type="ChEBI" id="CHEBI:17359"/>
        <dbReference type="ChEBI" id="CHEBI:29919"/>
        <dbReference type="ChEBI" id="CHEBI:57783"/>
        <dbReference type="ChEBI" id="CHEBI:58349"/>
        <dbReference type="EC" id="1.8.1.2"/>
    </reaction>
</comment>
<dbReference type="InterPro" id="IPR003097">
    <property type="entry name" value="CysJ-like_FAD-binding"/>
</dbReference>
<dbReference type="PRINTS" id="PR00371">
    <property type="entry name" value="FPNCR"/>
</dbReference>
<dbReference type="CDD" id="cd06199">
    <property type="entry name" value="SiR"/>
    <property type="match status" value="1"/>
</dbReference>
<dbReference type="EMBL" id="CYUE01000020">
    <property type="protein sequence ID" value="CUK26752.1"/>
    <property type="molecule type" value="Genomic_DNA"/>
</dbReference>
<dbReference type="PANTHER" id="PTHR19384:SF128">
    <property type="entry name" value="NADPH OXIDOREDUCTASE A"/>
    <property type="match status" value="1"/>
</dbReference>
<comment type="cofactor">
    <cofactor evidence="2">
        <name>FAD</name>
        <dbReference type="ChEBI" id="CHEBI:57692"/>
    </cofactor>
</comment>